<organism evidence="1 2">
    <name type="scientific">Rubritalea squalenifaciens DSM 18772</name>
    <dbReference type="NCBI Taxonomy" id="1123071"/>
    <lineage>
        <taxon>Bacteria</taxon>
        <taxon>Pseudomonadati</taxon>
        <taxon>Verrucomicrobiota</taxon>
        <taxon>Verrucomicrobiia</taxon>
        <taxon>Verrucomicrobiales</taxon>
        <taxon>Rubritaleaceae</taxon>
        <taxon>Rubritalea</taxon>
    </lineage>
</organism>
<evidence type="ECO:0000313" key="1">
    <source>
        <dbReference type="EMBL" id="SHJ12231.1"/>
    </source>
</evidence>
<evidence type="ECO:0008006" key="3">
    <source>
        <dbReference type="Google" id="ProtNLM"/>
    </source>
</evidence>
<dbReference type="Proteomes" id="UP000184510">
    <property type="component" value="Unassembled WGS sequence"/>
</dbReference>
<keyword evidence="2" id="KW-1185">Reference proteome</keyword>
<accession>A0A1M6GQJ0</accession>
<reference evidence="1 2" key="1">
    <citation type="submission" date="2016-11" db="EMBL/GenBank/DDBJ databases">
        <authorList>
            <person name="Jaros S."/>
            <person name="Januszkiewicz K."/>
            <person name="Wedrychowicz H."/>
        </authorList>
    </citation>
    <scope>NUCLEOTIDE SEQUENCE [LARGE SCALE GENOMIC DNA]</scope>
    <source>
        <strain evidence="1 2">DSM 18772</strain>
    </source>
</reference>
<proteinExistence type="predicted"/>
<dbReference type="AlphaFoldDB" id="A0A1M6GQJ0"/>
<dbReference type="STRING" id="1123071.SAMN02745181_1234"/>
<name>A0A1M6GQJ0_9BACT</name>
<sequence>MAISTSTRSRNRAPGQGACVLWRSAKNMKLQLLAFLTMLITANSLVLGGEANIPKWEYKVWVQPDDIHAISRSAMIENKLNNLGAQGWELVSVTWRKHHDQTSPTGRMIYYFKRPAKAVAAPPKPSHIQYNGSNLSIEQVLERSKANWHLNLKSKQKAEQEDAAPKP</sequence>
<protein>
    <recommendedName>
        <fullName evidence="3">DUF4177 domain-containing protein</fullName>
    </recommendedName>
</protein>
<dbReference type="InParanoid" id="A0A1M6GQJ0"/>
<gene>
    <name evidence="1" type="ORF">SAMN02745181_1234</name>
</gene>
<evidence type="ECO:0000313" key="2">
    <source>
        <dbReference type="Proteomes" id="UP000184510"/>
    </source>
</evidence>
<dbReference type="EMBL" id="FQYR01000003">
    <property type="protein sequence ID" value="SHJ12231.1"/>
    <property type="molecule type" value="Genomic_DNA"/>
</dbReference>